<keyword evidence="5 8" id="KW-0812">Transmembrane</keyword>
<dbReference type="RefSeq" id="WP_181759395.1">
    <property type="nucleotide sequence ID" value="NZ_BMCR01000002.1"/>
</dbReference>
<evidence type="ECO:0000256" key="7">
    <source>
        <dbReference type="ARBA" id="ARBA00023136"/>
    </source>
</evidence>
<dbReference type="PANTHER" id="PTHR23502:SF132">
    <property type="entry name" value="POLYAMINE TRANSPORTER 2-RELATED"/>
    <property type="match status" value="1"/>
</dbReference>
<gene>
    <name evidence="10" type="ORF">H1W37_06035</name>
</gene>
<feature type="transmembrane region" description="Helical" evidence="8">
    <location>
        <begin position="90"/>
        <end position="108"/>
    </location>
</feature>
<feature type="transmembrane region" description="Helical" evidence="8">
    <location>
        <begin position="23"/>
        <end position="44"/>
    </location>
</feature>
<dbReference type="CDD" id="cd17320">
    <property type="entry name" value="MFS_MdfA_MDR_like"/>
    <property type="match status" value="1"/>
</dbReference>
<dbReference type="InterPro" id="IPR036259">
    <property type="entry name" value="MFS_trans_sf"/>
</dbReference>
<feature type="transmembrane region" description="Helical" evidence="8">
    <location>
        <begin position="114"/>
        <end position="136"/>
    </location>
</feature>
<feature type="transmembrane region" description="Helical" evidence="8">
    <location>
        <begin position="322"/>
        <end position="344"/>
    </location>
</feature>
<evidence type="ECO:0000256" key="4">
    <source>
        <dbReference type="ARBA" id="ARBA00022475"/>
    </source>
</evidence>
<dbReference type="Pfam" id="PF07690">
    <property type="entry name" value="MFS_1"/>
    <property type="match status" value="1"/>
</dbReference>
<evidence type="ECO:0000313" key="10">
    <source>
        <dbReference type="EMBL" id="MBA4611199.1"/>
    </source>
</evidence>
<comment type="caution">
    <text evidence="10">The sequence shown here is derived from an EMBL/GenBank/DDBJ whole genome shotgun (WGS) entry which is preliminary data.</text>
</comment>
<reference evidence="10 11" key="1">
    <citation type="submission" date="2020-07" db="EMBL/GenBank/DDBJ databases">
        <authorList>
            <person name="Li M."/>
        </authorList>
    </citation>
    <scope>NUCLEOTIDE SEQUENCE [LARGE SCALE GENOMIC DNA]</scope>
    <source>
        <strain evidence="10 11">DSM 23284</strain>
    </source>
</reference>
<evidence type="ECO:0000256" key="1">
    <source>
        <dbReference type="ARBA" id="ARBA00004651"/>
    </source>
</evidence>
<dbReference type="GO" id="GO:1990961">
    <property type="term" value="P:xenobiotic detoxification by transmembrane export across the plasma membrane"/>
    <property type="evidence" value="ECO:0007669"/>
    <property type="project" value="InterPro"/>
</dbReference>
<keyword evidence="3 8" id="KW-0813">Transport</keyword>
<dbReference type="AlphaFoldDB" id="A0A838XIL8"/>
<feature type="transmembrane region" description="Helical" evidence="8">
    <location>
        <begin position="216"/>
        <end position="249"/>
    </location>
</feature>
<feature type="transmembrane region" description="Helical" evidence="8">
    <location>
        <begin position="381"/>
        <end position="402"/>
    </location>
</feature>
<dbReference type="Gene3D" id="1.20.1720.10">
    <property type="entry name" value="Multidrug resistance protein D"/>
    <property type="match status" value="1"/>
</dbReference>
<dbReference type="Proteomes" id="UP000559404">
    <property type="component" value="Unassembled WGS sequence"/>
</dbReference>
<feature type="transmembrane region" description="Helical" evidence="8">
    <location>
        <begin position="64"/>
        <end position="81"/>
    </location>
</feature>
<reference evidence="10 11" key="2">
    <citation type="submission" date="2020-08" db="EMBL/GenBank/DDBJ databases">
        <title>Stappia taiwanensis sp. nov., isolated from a coastal thermal spring.</title>
        <authorList>
            <person name="Kampfer P."/>
        </authorList>
    </citation>
    <scope>NUCLEOTIDE SEQUENCE [LARGE SCALE GENOMIC DNA]</scope>
    <source>
        <strain evidence="10 11">DSM 23284</strain>
    </source>
</reference>
<feature type="domain" description="Major facilitator superfamily (MFS) profile" evidence="9">
    <location>
        <begin position="23"/>
        <end position="406"/>
    </location>
</feature>
<dbReference type="PROSITE" id="PS50850">
    <property type="entry name" value="MFS"/>
    <property type="match status" value="1"/>
</dbReference>
<keyword evidence="7 8" id="KW-0472">Membrane</keyword>
<dbReference type="PANTHER" id="PTHR23502">
    <property type="entry name" value="MAJOR FACILITATOR SUPERFAMILY"/>
    <property type="match status" value="1"/>
</dbReference>
<organism evidence="10 11">
    <name type="scientific">Stappia taiwanensis</name>
    <dbReference type="NCBI Taxonomy" id="992267"/>
    <lineage>
        <taxon>Bacteria</taxon>
        <taxon>Pseudomonadati</taxon>
        <taxon>Pseudomonadota</taxon>
        <taxon>Alphaproteobacteria</taxon>
        <taxon>Hyphomicrobiales</taxon>
        <taxon>Stappiaceae</taxon>
        <taxon>Stappia</taxon>
    </lineage>
</organism>
<dbReference type="InterPro" id="IPR011701">
    <property type="entry name" value="MFS"/>
</dbReference>
<comment type="subcellular location">
    <subcellularLocation>
        <location evidence="8">Cell inner membrane</location>
        <topology evidence="8">Multi-pass membrane protein</topology>
    </subcellularLocation>
    <subcellularLocation>
        <location evidence="1">Cell membrane</location>
        <topology evidence="1">Multi-pass membrane protein</topology>
    </subcellularLocation>
</comment>
<feature type="transmembrane region" description="Helical" evidence="8">
    <location>
        <begin position="297"/>
        <end position="316"/>
    </location>
</feature>
<name>A0A838XIL8_9HYPH</name>
<feature type="transmembrane region" description="Helical" evidence="8">
    <location>
        <begin position="148"/>
        <end position="170"/>
    </location>
</feature>
<dbReference type="GO" id="GO:0005886">
    <property type="term" value="C:plasma membrane"/>
    <property type="evidence" value="ECO:0007669"/>
    <property type="project" value="UniProtKB-SubCell"/>
</dbReference>
<dbReference type="GO" id="GO:0042910">
    <property type="term" value="F:xenobiotic transmembrane transporter activity"/>
    <property type="evidence" value="ECO:0007669"/>
    <property type="project" value="InterPro"/>
</dbReference>
<keyword evidence="4" id="KW-1003">Cell membrane</keyword>
<feature type="transmembrane region" description="Helical" evidence="8">
    <location>
        <begin position="261"/>
        <end position="285"/>
    </location>
</feature>
<evidence type="ECO:0000256" key="8">
    <source>
        <dbReference type="RuleBase" id="RU365088"/>
    </source>
</evidence>
<evidence type="ECO:0000259" key="9">
    <source>
        <dbReference type="PROSITE" id="PS50850"/>
    </source>
</evidence>
<evidence type="ECO:0000256" key="5">
    <source>
        <dbReference type="ARBA" id="ARBA00022692"/>
    </source>
</evidence>
<keyword evidence="6 8" id="KW-1133">Transmembrane helix</keyword>
<evidence type="ECO:0000256" key="3">
    <source>
        <dbReference type="ARBA" id="ARBA00022448"/>
    </source>
</evidence>
<proteinExistence type="inferred from homology"/>
<feature type="transmembrane region" description="Helical" evidence="8">
    <location>
        <begin position="176"/>
        <end position="195"/>
    </location>
</feature>
<keyword evidence="8" id="KW-0997">Cell inner membrane</keyword>
<dbReference type="EMBL" id="JACEON010000004">
    <property type="protein sequence ID" value="MBA4611199.1"/>
    <property type="molecule type" value="Genomic_DNA"/>
</dbReference>
<dbReference type="InterPro" id="IPR020846">
    <property type="entry name" value="MFS_dom"/>
</dbReference>
<evidence type="ECO:0000256" key="6">
    <source>
        <dbReference type="ARBA" id="ARBA00022989"/>
    </source>
</evidence>
<accession>A0A838XIL8</accession>
<dbReference type="NCBIfam" id="TIGR00710">
    <property type="entry name" value="efflux_Bcr_CflA"/>
    <property type="match status" value="1"/>
</dbReference>
<dbReference type="InterPro" id="IPR004812">
    <property type="entry name" value="Efflux_drug-R_Bcr/CmlA"/>
</dbReference>
<keyword evidence="11" id="KW-1185">Reference proteome</keyword>
<evidence type="ECO:0000256" key="2">
    <source>
        <dbReference type="ARBA" id="ARBA00006236"/>
    </source>
</evidence>
<protein>
    <recommendedName>
        <fullName evidence="8">Bcr/CflA family efflux transporter</fullName>
    </recommendedName>
</protein>
<evidence type="ECO:0000313" key="11">
    <source>
        <dbReference type="Proteomes" id="UP000559404"/>
    </source>
</evidence>
<comment type="similarity">
    <text evidence="2 8">Belongs to the major facilitator superfamily. Bcr/CmlA family.</text>
</comment>
<dbReference type="SUPFAM" id="SSF103473">
    <property type="entry name" value="MFS general substrate transporter"/>
    <property type="match status" value="1"/>
</dbReference>
<sequence length="416" mass="43878">MHAPVTGSTATAVPHPGISFREFVALIASLMALNSLAIDIMLPALPDIGAAMMVLNENDSQKVLIAYLIGFGGAQLFYGPVSDRYGRRPVLLGGLALYAAAGVFSIFANDMSHLLAARLVQGIGCAAPRVVAVSIVRDSYSGRQMGRVMSLVMMVFMVVPIFAPSLGQIILFVGPWRAIFLFLTLGGVVMLVWCARRLPETLPAARRQPVSARSIVAAYVTTLTTRVTFGYMCASGLIFGALFGFIASAQQIFVETFGIGAAFPVVFALIGLCMAAASFVNASLVERIGLRPLSHGALVAFVAISLLQAATALWVAENLYVFTAMLAITLFIFGFIGPSFNAIAMEPLGEIAGTGSSVLGFVTTLAGAFCGFIVGQHYDGTVVPLSLGFATFGAIALGIIFVTEKGRLFRTTQPPR</sequence>
<feature type="transmembrane region" description="Helical" evidence="8">
    <location>
        <begin position="356"/>
        <end position="375"/>
    </location>
</feature>